<dbReference type="AlphaFoldDB" id="A0A8J2Q7W1"/>
<dbReference type="InterPro" id="IPR029069">
    <property type="entry name" value="HotDog_dom_sf"/>
</dbReference>
<protein>
    <recommendedName>
        <fullName evidence="2">Acyl-CoA thioesterase-like C-terminal domain-containing protein</fullName>
    </recommendedName>
</protein>
<dbReference type="Pfam" id="PF20789">
    <property type="entry name" value="4HBT_3C"/>
    <property type="match status" value="1"/>
</dbReference>
<comment type="caution">
    <text evidence="3">The sequence shown here is derived from an EMBL/GenBank/DDBJ whole genome shotgun (WGS) entry which is preliminary data.</text>
</comment>
<name>A0A8J2Q7W1_9BILA</name>
<evidence type="ECO:0000313" key="4">
    <source>
        <dbReference type="Proteomes" id="UP000746747"/>
    </source>
</evidence>
<dbReference type="OrthoDB" id="68328at2759"/>
<dbReference type="EMBL" id="CAKAEH010001439">
    <property type="protein sequence ID" value="CAG9536282.1"/>
    <property type="molecule type" value="Genomic_DNA"/>
</dbReference>
<evidence type="ECO:0000313" key="3">
    <source>
        <dbReference type="EMBL" id="CAG9536282.1"/>
    </source>
</evidence>
<dbReference type="GO" id="GO:0009062">
    <property type="term" value="P:fatty acid catabolic process"/>
    <property type="evidence" value="ECO:0007669"/>
    <property type="project" value="TreeGrafter"/>
</dbReference>
<dbReference type="PANTHER" id="PTHR11066">
    <property type="entry name" value="ACYL-COA THIOESTERASE"/>
    <property type="match status" value="1"/>
</dbReference>
<dbReference type="SUPFAM" id="SSF54637">
    <property type="entry name" value="Thioesterase/thiol ester dehydrase-isomerase"/>
    <property type="match status" value="2"/>
</dbReference>
<organism evidence="3 4">
    <name type="scientific">Cercopithifilaria johnstoni</name>
    <dbReference type="NCBI Taxonomy" id="2874296"/>
    <lineage>
        <taxon>Eukaryota</taxon>
        <taxon>Metazoa</taxon>
        <taxon>Ecdysozoa</taxon>
        <taxon>Nematoda</taxon>
        <taxon>Chromadorea</taxon>
        <taxon>Rhabditida</taxon>
        <taxon>Spirurina</taxon>
        <taxon>Spiruromorpha</taxon>
        <taxon>Filarioidea</taxon>
        <taxon>Onchocercidae</taxon>
        <taxon>Cercopithifilaria</taxon>
    </lineage>
</organism>
<dbReference type="Gene3D" id="2.40.160.210">
    <property type="entry name" value="Acyl-CoA thioesterase, double hotdog domain"/>
    <property type="match status" value="1"/>
</dbReference>
<dbReference type="InterPro" id="IPR049450">
    <property type="entry name" value="ACOT8-like_C"/>
</dbReference>
<dbReference type="GO" id="GO:0006637">
    <property type="term" value="P:acyl-CoA metabolic process"/>
    <property type="evidence" value="ECO:0007669"/>
    <property type="project" value="InterPro"/>
</dbReference>
<evidence type="ECO:0000259" key="2">
    <source>
        <dbReference type="Pfam" id="PF20789"/>
    </source>
</evidence>
<dbReference type="InterPro" id="IPR003703">
    <property type="entry name" value="Acyl_CoA_thio"/>
</dbReference>
<dbReference type="CDD" id="cd03444">
    <property type="entry name" value="Thioesterase_II_repeat1"/>
    <property type="match status" value="1"/>
</dbReference>
<gene>
    <name evidence="3" type="ORF">CJOHNSTONI_LOCUS6222</name>
</gene>
<evidence type="ECO:0000256" key="1">
    <source>
        <dbReference type="ARBA" id="ARBA00006538"/>
    </source>
</evidence>
<proteinExistence type="inferred from homology"/>
<dbReference type="Proteomes" id="UP000746747">
    <property type="component" value="Unassembled WGS sequence"/>
</dbReference>
<accession>A0A8J2Q7W1</accession>
<dbReference type="InterPro" id="IPR042171">
    <property type="entry name" value="Acyl-CoA_hotdog"/>
</dbReference>
<sequence length="264" mass="30287">MATAIQNVPQKMAVNSCHTYFCNKIAESLPLLYQIEDVHTRDDLCIRKVQILQSDKLAIKSEVSFHEVCRESIMHQCHLPVTPMPEFCNSLSEAVKQLLEKKDGKAFPLSPEIREFADTVLLNPINDIFDIRIVDADSFALATIKGFYTKIWAKTKEKIDENLNYHKLLAAYFMETTILPSMLRYSISRGFSPTKFEPIDFCLWIHSNDIDNNEWLLCENHFSIAKCGRAFIQHHLWTITGNLLMTATSEAIIKGIFKDENLAK</sequence>
<feature type="domain" description="Acyl-CoA thioesterase-like C-terminal" evidence="2">
    <location>
        <begin position="149"/>
        <end position="252"/>
    </location>
</feature>
<dbReference type="GO" id="GO:0047617">
    <property type="term" value="F:fatty acyl-CoA hydrolase activity"/>
    <property type="evidence" value="ECO:0007669"/>
    <property type="project" value="InterPro"/>
</dbReference>
<dbReference type="PANTHER" id="PTHR11066:SF34">
    <property type="entry name" value="ACYL-COENZYME A THIOESTERASE 8"/>
    <property type="match status" value="1"/>
</dbReference>
<comment type="similarity">
    <text evidence="1">Belongs to the C/M/P thioester hydrolase family.</text>
</comment>
<keyword evidence="4" id="KW-1185">Reference proteome</keyword>
<dbReference type="GO" id="GO:0005782">
    <property type="term" value="C:peroxisomal matrix"/>
    <property type="evidence" value="ECO:0007669"/>
    <property type="project" value="UniProtKB-SubCell"/>
</dbReference>
<reference evidence="3" key="1">
    <citation type="submission" date="2021-09" db="EMBL/GenBank/DDBJ databases">
        <authorList>
            <consortium name="Pathogen Informatics"/>
        </authorList>
    </citation>
    <scope>NUCLEOTIDE SEQUENCE</scope>
</reference>